<keyword evidence="1" id="KW-0732">Signal</keyword>
<proteinExistence type="predicted"/>
<dbReference type="EMBL" id="PVWP01000007">
    <property type="protein sequence ID" value="PSB36964.1"/>
    <property type="molecule type" value="Genomic_DNA"/>
</dbReference>
<dbReference type="Proteomes" id="UP000238218">
    <property type="component" value="Unassembled WGS sequence"/>
</dbReference>
<evidence type="ECO:0000313" key="3">
    <source>
        <dbReference type="EMBL" id="PSB36964.1"/>
    </source>
</evidence>
<feature type="domain" description="Beta-lactamase-related" evidence="2">
    <location>
        <begin position="49"/>
        <end position="388"/>
    </location>
</feature>
<keyword evidence="3" id="KW-0121">Carboxypeptidase</keyword>
<name>A0ABX5F8M4_9CHRO</name>
<dbReference type="PANTHER" id="PTHR46825:SF7">
    <property type="entry name" value="D-ALANYL-D-ALANINE CARBOXYPEPTIDASE"/>
    <property type="match status" value="1"/>
</dbReference>
<dbReference type="Gene3D" id="3.40.710.10">
    <property type="entry name" value="DD-peptidase/beta-lactamase superfamily"/>
    <property type="match status" value="1"/>
</dbReference>
<accession>A0ABX5F8M4</accession>
<evidence type="ECO:0000259" key="2">
    <source>
        <dbReference type="Pfam" id="PF00144"/>
    </source>
</evidence>
<evidence type="ECO:0000313" key="4">
    <source>
        <dbReference type="Proteomes" id="UP000238218"/>
    </source>
</evidence>
<feature type="chain" id="PRO_5046837202" evidence="1">
    <location>
        <begin position="31"/>
        <end position="420"/>
    </location>
</feature>
<dbReference type="PANTHER" id="PTHR46825">
    <property type="entry name" value="D-ALANYL-D-ALANINE-CARBOXYPEPTIDASE/ENDOPEPTIDASE AMPH"/>
    <property type="match status" value="1"/>
</dbReference>
<keyword evidence="3" id="KW-0378">Hydrolase</keyword>
<sequence length="420" mass="45608">MDRRWFAPQGRRVLGALLAGCLGGAGPVQAGTADGAPPTVSPQAAGILRIVRQRMADDHLRAVIVRVTIDGKEVVTKAMGESMTGVPATEDMHIRNGAIAISYVATLLLQLVDEKKVSLDDKLARWLPEIPNAERVTLGQLARMTSGYRDYVIGNAAFEKTLLENPFRQFSVQELLAYADLKTLWYEPGTSWNYAHTNYLLLGLALERITGQTMPVLMQERILGPLKLRNTRDPGGTPVIAPPVLHAFSSERRQGLGIPAGTRFYEESTFWNPSWTITRGAVQFTTIHDMATSAEAIGTGRLLSPQSHRIQIAPTLRGFGRPIEGCATCATLGDFYTYGIGIVLSGPWLLQNPLFSGQAGVMAYLPSRKIAVAVAVTFDEGAFDANGDYCNAADDIFRAIGAYLAPQDAPPVRAPARERC</sequence>
<evidence type="ECO:0000256" key="1">
    <source>
        <dbReference type="SAM" id="SignalP"/>
    </source>
</evidence>
<dbReference type="Pfam" id="PF00144">
    <property type="entry name" value="Beta-lactamase"/>
    <property type="match status" value="1"/>
</dbReference>
<protein>
    <submittedName>
        <fullName evidence="3">D-alanyl-D-alanine carboxypeptidase</fullName>
    </submittedName>
</protein>
<organism evidence="3 4">
    <name type="scientific">Aphanothece cf. minutissima CCALA 015</name>
    <dbReference type="NCBI Taxonomy" id="2107695"/>
    <lineage>
        <taxon>Bacteria</taxon>
        <taxon>Bacillati</taxon>
        <taxon>Cyanobacteriota</taxon>
        <taxon>Cyanophyceae</taxon>
        <taxon>Oscillatoriophycideae</taxon>
        <taxon>Chroococcales</taxon>
        <taxon>Aphanothecaceae</taxon>
        <taxon>Aphanothece</taxon>
    </lineage>
</organism>
<reference evidence="3 4" key="1">
    <citation type="submission" date="2018-03" db="EMBL/GenBank/DDBJ databases">
        <title>The ancient ancestry and fast evolution of plastids.</title>
        <authorList>
            <person name="Moore K.R."/>
            <person name="Magnabosco C."/>
            <person name="Momper L."/>
            <person name="Gold D.A."/>
            <person name="Bosak T."/>
            <person name="Fournier G.P."/>
        </authorList>
    </citation>
    <scope>NUCLEOTIDE SEQUENCE [LARGE SCALE GENOMIC DNA]</scope>
    <source>
        <strain evidence="3 4">CCALA 015</strain>
    </source>
</reference>
<dbReference type="InterPro" id="IPR050491">
    <property type="entry name" value="AmpC-like"/>
</dbReference>
<dbReference type="RefSeq" id="WP_106221720.1">
    <property type="nucleotide sequence ID" value="NZ_PVWP01000007.1"/>
</dbReference>
<keyword evidence="4" id="KW-1185">Reference proteome</keyword>
<gene>
    <name evidence="3" type="ORF">C7B81_11100</name>
</gene>
<dbReference type="GO" id="GO:0004180">
    <property type="term" value="F:carboxypeptidase activity"/>
    <property type="evidence" value="ECO:0007669"/>
    <property type="project" value="UniProtKB-KW"/>
</dbReference>
<dbReference type="InterPro" id="IPR001466">
    <property type="entry name" value="Beta-lactam-related"/>
</dbReference>
<comment type="caution">
    <text evidence="3">The sequence shown here is derived from an EMBL/GenBank/DDBJ whole genome shotgun (WGS) entry which is preliminary data.</text>
</comment>
<feature type="signal peptide" evidence="1">
    <location>
        <begin position="1"/>
        <end position="30"/>
    </location>
</feature>
<dbReference type="InterPro" id="IPR012338">
    <property type="entry name" value="Beta-lactam/transpept-like"/>
</dbReference>
<dbReference type="SUPFAM" id="SSF56601">
    <property type="entry name" value="beta-lactamase/transpeptidase-like"/>
    <property type="match status" value="1"/>
</dbReference>
<keyword evidence="3" id="KW-0645">Protease</keyword>